<evidence type="ECO:0000256" key="3">
    <source>
        <dbReference type="ARBA" id="ARBA00023163"/>
    </source>
</evidence>
<proteinExistence type="predicted"/>
<feature type="domain" description="HTH marR-type" evidence="4">
    <location>
        <begin position="4"/>
        <end position="122"/>
    </location>
</feature>
<sequence length="122" mass="13373">MNSEYPISKALMGLVSGYKNTVTKKIRPLGLYPGQDLILLCLMKNNNISQNQLVTTLCVDHSTIAKSVSRMTKAGLVKTRKSSTDKRITLVGLTSDGKKAAQQIHEICLEAEKKAMTGFSEE</sequence>
<dbReference type="EMBL" id="RKLY01000021">
    <property type="protein sequence ID" value="TGD22539.1"/>
    <property type="molecule type" value="Genomic_DNA"/>
</dbReference>
<keyword evidence="1" id="KW-0805">Transcription regulation</keyword>
<name>A0A4Z0JKB5_9LACO</name>
<gene>
    <name evidence="5" type="ORF">EGT49_08470</name>
</gene>
<keyword evidence="3" id="KW-0804">Transcription</keyword>
<dbReference type="Proteomes" id="UP000298021">
    <property type="component" value="Unassembled WGS sequence"/>
</dbReference>
<dbReference type="RefSeq" id="WP_135373395.1">
    <property type="nucleotide sequence ID" value="NZ_RKLY01000021.1"/>
</dbReference>
<organism evidence="5 6">
    <name type="scientific">Companilactobacillus suantsaicola</name>
    <dbReference type="NCBI Taxonomy" id="2487723"/>
    <lineage>
        <taxon>Bacteria</taxon>
        <taxon>Bacillati</taxon>
        <taxon>Bacillota</taxon>
        <taxon>Bacilli</taxon>
        <taxon>Lactobacillales</taxon>
        <taxon>Lactobacillaceae</taxon>
        <taxon>Companilactobacillus</taxon>
    </lineage>
</organism>
<dbReference type="Gene3D" id="1.10.10.10">
    <property type="entry name" value="Winged helix-like DNA-binding domain superfamily/Winged helix DNA-binding domain"/>
    <property type="match status" value="1"/>
</dbReference>
<keyword evidence="6" id="KW-1185">Reference proteome</keyword>
<dbReference type="SMART" id="SM00347">
    <property type="entry name" value="HTH_MARR"/>
    <property type="match status" value="1"/>
</dbReference>
<dbReference type="GO" id="GO:0003700">
    <property type="term" value="F:DNA-binding transcription factor activity"/>
    <property type="evidence" value="ECO:0007669"/>
    <property type="project" value="InterPro"/>
</dbReference>
<protein>
    <submittedName>
        <fullName evidence="5">MarR family transcriptional regulator</fullName>
    </submittedName>
</protein>
<dbReference type="InterPro" id="IPR036390">
    <property type="entry name" value="WH_DNA-bd_sf"/>
</dbReference>
<evidence type="ECO:0000259" key="4">
    <source>
        <dbReference type="PROSITE" id="PS50995"/>
    </source>
</evidence>
<dbReference type="InterPro" id="IPR036388">
    <property type="entry name" value="WH-like_DNA-bd_sf"/>
</dbReference>
<dbReference type="GO" id="GO:0003677">
    <property type="term" value="F:DNA binding"/>
    <property type="evidence" value="ECO:0007669"/>
    <property type="project" value="UniProtKB-KW"/>
</dbReference>
<dbReference type="Pfam" id="PF01047">
    <property type="entry name" value="MarR"/>
    <property type="match status" value="1"/>
</dbReference>
<dbReference type="PRINTS" id="PR00598">
    <property type="entry name" value="HTHMARR"/>
</dbReference>
<accession>A0A4Z0JKB5</accession>
<dbReference type="InterPro" id="IPR000835">
    <property type="entry name" value="HTH_MarR-typ"/>
</dbReference>
<evidence type="ECO:0000256" key="2">
    <source>
        <dbReference type="ARBA" id="ARBA00023125"/>
    </source>
</evidence>
<dbReference type="PANTHER" id="PTHR42756:SF1">
    <property type="entry name" value="TRANSCRIPTIONAL REPRESSOR OF EMRAB OPERON"/>
    <property type="match status" value="1"/>
</dbReference>
<dbReference type="AlphaFoldDB" id="A0A4Z0JKB5"/>
<comment type="caution">
    <text evidence="5">The sequence shown here is derived from an EMBL/GenBank/DDBJ whole genome shotgun (WGS) entry which is preliminary data.</text>
</comment>
<reference evidence="5 6" key="1">
    <citation type="submission" date="2018-10" db="EMBL/GenBank/DDBJ databases">
        <title>Lactobacillus sp. R7 and Lactobacillus sp. R19 isolated from fermented mustard green product of Taiwan.</title>
        <authorList>
            <person name="Lin S.-T."/>
        </authorList>
    </citation>
    <scope>NUCLEOTIDE SEQUENCE [LARGE SCALE GENOMIC DNA]</scope>
    <source>
        <strain evidence="5 6">BCRC 81127</strain>
    </source>
</reference>
<dbReference type="OrthoDB" id="9807800at2"/>
<evidence type="ECO:0000313" key="6">
    <source>
        <dbReference type="Proteomes" id="UP000298021"/>
    </source>
</evidence>
<dbReference type="PANTHER" id="PTHR42756">
    <property type="entry name" value="TRANSCRIPTIONAL REGULATOR, MARR"/>
    <property type="match status" value="1"/>
</dbReference>
<dbReference type="PROSITE" id="PS50995">
    <property type="entry name" value="HTH_MARR_2"/>
    <property type="match status" value="1"/>
</dbReference>
<dbReference type="SUPFAM" id="SSF46785">
    <property type="entry name" value="Winged helix' DNA-binding domain"/>
    <property type="match status" value="1"/>
</dbReference>
<keyword evidence="2" id="KW-0238">DNA-binding</keyword>
<feature type="non-terminal residue" evidence="5">
    <location>
        <position position="122"/>
    </location>
</feature>
<evidence type="ECO:0000256" key="1">
    <source>
        <dbReference type="ARBA" id="ARBA00023015"/>
    </source>
</evidence>
<evidence type="ECO:0000313" key="5">
    <source>
        <dbReference type="EMBL" id="TGD22539.1"/>
    </source>
</evidence>